<keyword evidence="1" id="KW-0472">Membrane</keyword>
<evidence type="ECO:0000256" key="1">
    <source>
        <dbReference type="SAM" id="Phobius"/>
    </source>
</evidence>
<dbReference type="EMBL" id="JBHTGQ010000003">
    <property type="protein sequence ID" value="MFC7748820.1"/>
    <property type="molecule type" value="Genomic_DNA"/>
</dbReference>
<name>A0ABW2V202_9BACL</name>
<evidence type="ECO:0000313" key="3">
    <source>
        <dbReference type="Proteomes" id="UP001596528"/>
    </source>
</evidence>
<keyword evidence="3" id="KW-1185">Reference proteome</keyword>
<dbReference type="RefSeq" id="WP_138790527.1">
    <property type="nucleotide sequence ID" value="NZ_JBHTGQ010000003.1"/>
</dbReference>
<dbReference type="Proteomes" id="UP001596528">
    <property type="component" value="Unassembled WGS sequence"/>
</dbReference>
<accession>A0ABW2V202</accession>
<protein>
    <submittedName>
        <fullName evidence="2">DUF4179 domain-containing protein</fullName>
    </submittedName>
</protein>
<keyword evidence="1" id="KW-1133">Transmembrane helix</keyword>
<sequence>MNELEFKRELQESLSKAAVPVSLYRFAREVPNLCDGEGAAPANKRENRRVRYKFLSFASKSAAALAILAGAWSAGVSMSPAFAAYMKEIPGFSVAVDWLSGLRERDGVQAAIRNGYVPIEARSAQFGGTTVTIGDVYLTDEELLYKAFIRSDEYDLTDARSHVHINVVPANIQGGGSNTGSSLTATTDGEQAPVLQVSYKFQLEEHAVREFMAREKELVFDVTKVTAHPEARRVDRMSLGTISVPVDPDKLLHNRVYEPRQALPLGVPDPDWTSLTLNKLTIQPTTMNAVLYGKEGWELEFPREEGTAPYLKDEKGNVYRYDPSGPILLLKDGQIQLPFSSSVFFERGVESLQLHIGTVRVTERNPSGSFELSKGETFPKVVPFKNKRIVIEGAEFKDGYIHLKIQKEYPGQQILEGVRFYIPDYYDQLAMKKELGKRADALREQLGIDGWERAESSRDDSSSLDLYIPAPDQERVTIALQRVRDPISVNQEYTIRID</sequence>
<gene>
    <name evidence="2" type="ORF">ACFQWB_02525</name>
</gene>
<organism evidence="2 3">
    <name type="scientific">Paenibacillus thermoaerophilus</name>
    <dbReference type="NCBI Taxonomy" id="1215385"/>
    <lineage>
        <taxon>Bacteria</taxon>
        <taxon>Bacillati</taxon>
        <taxon>Bacillota</taxon>
        <taxon>Bacilli</taxon>
        <taxon>Bacillales</taxon>
        <taxon>Paenibacillaceae</taxon>
        <taxon>Paenibacillus</taxon>
    </lineage>
</organism>
<evidence type="ECO:0000313" key="2">
    <source>
        <dbReference type="EMBL" id="MFC7748820.1"/>
    </source>
</evidence>
<proteinExistence type="predicted"/>
<feature type="transmembrane region" description="Helical" evidence="1">
    <location>
        <begin position="54"/>
        <end position="74"/>
    </location>
</feature>
<keyword evidence="1" id="KW-0812">Transmembrane</keyword>
<reference evidence="3" key="1">
    <citation type="journal article" date="2019" name="Int. J. Syst. Evol. Microbiol.">
        <title>The Global Catalogue of Microorganisms (GCM) 10K type strain sequencing project: providing services to taxonomists for standard genome sequencing and annotation.</title>
        <authorList>
            <consortium name="The Broad Institute Genomics Platform"/>
            <consortium name="The Broad Institute Genome Sequencing Center for Infectious Disease"/>
            <person name="Wu L."/>
            <person name="Ma J."/>
        </authorList>
    </citation>
    <scope>NUCLEOTIDE SEQUENCE [LARGE SCALE GENOMIC DNA]</scope>
    <source>
        <strain evidence="3">JCM 18657</strain>
    </source>
</reference>
<comment type="caution">
    <text evidence="2">The sequence shown here is derived from an EMBL/GenBank/DDBJ whole genome shotgun (WGS) entry which is preliminary data.</text>
</comment>